<dbReference type="InterPro" id="IPR006521">
    <property type="entry name" value="Tail_protein_I"/>
</dbReference>
<evidence type="ECO:0008006" key="3">
    <source>
        <dbReference type="Google" id="ProtNLM"/>
    </source>
</evidence>
<accession>A0ABQ5TSE8</accession>
<evidence type="ECO:0000313" key="1">
    <source>
        <dbReference type="EMBL" id="GLP98695.1"/>
    </source>
</evidence>
<gene>
    <name evidence="1" type="ORF">GCM10007891_05490</name>
</gene>
<proteinExistence type="predicted"/>
<dbReference type="RefSeq" id="WP_284722354.1">
    <property type="nucleotide sequence ID" value="NZ_BSND01000003.1"/>
</dbReference>
<organism evidence="1 2">
    <name type="scientific">Methylophaga thalassica</name>
    <dbReference type="NCBI Taxonomy" id="40223"/>
    <lineage>
        <taxon>Bacteria</taxon>
        <taxon>Pseudomonadati</taxon>
        <taxon>Pseudomonadota</taxon>
        <taxon>Gammaproteobacteria</taxon>
        <taxon>Thiotrichales</taxon>
        <taxon>Piscirickettsiaceae</taxon>
        <taxon>Methylophaga</taxon>
    </lineage>
</organism>
<name>A0ABQ5TSE8_9GAMM</name>
<comment type="caution">
    <text evidence="1">The sequence shown here is derived from an EMBL/GenBank/DDBJ whole genome shotgun (WGS) entry which is preliminary data.</text>
</comment>
<reference evidence="1" key="2">
    <citation type="submission" date="2023-01" db="EMBL/GenBank/DDBJ databases">
        <title>Draft genome sequence of Methylophaga thalassica strain NBRC 102424.</title>
        <authorList>
            <person name="Sun Q."/>
            <person name="Mori K."/>
        </authorList>
    </citation>
    <scope>NUCLEOTIDE SEQUENCE</scope>
    <source>
        <strain evidence="1">NBRC 102424</strain>
    </source>
</reference>
<sequence>MLNIKLPFWISAEQTEALTKAATNYWSKIEAWLRWPLDQMDPLTCTPGMLDLLAWQRDIERFTTEPLDLYRKRVKYALINAQDAGSKAGFIRIFERLGIGYVEIEERVDPVDWDVILVHLSDSQLSENNELLNRIIQKYGRTCRRYQLTVITPIKTGISVKATGHTWWFDTAIQTIAPWWVDNTIENNATGHAWSLDIAKL</sequence>
<protein>
    <recommendedName>
        <fullName evidence="3">Phage tail protein</fullName>
    </recommendedName>
</protein>
<dbReference type="EMBL" id="BSND01000003">
    <property type="protein sequence ID" value="GLP98695.1"/>
    <property type="molecule type" value="Genomic_DNA"/>
</dbReference>
<evidence type="ECO:0000313" key="2">
    <source>
        <dbReference type="Proteomes" id="UP001161423"/>
    </source>
</evidence>
<keyword evidence="2" id="KW-1185">Reference proteome</keyword>
<reference evidence="1" key="1">
    <citation type="journal article" date="2014" name="Int. J. Syst. Evol. Microbiol.">
        <title>Complete genome of a new Firmicutes species belonging to the dominant human colonic microbiota ('Ruminococcus bicirculans') reveals two chromosomes and a selective capacity to utilize plant glucans.</title>
        <authorList>
            <consortium name="NISC Comparative Sequencing Program"/>
            <person name="Wegmann U."/>
            <person name="Louis P."/>
            <person name="Goesmann A."/>
            <person name="Henrissat B."/>
            <person name="Duncan S.H."/>
            <person name="Flint H.J."/>
        </authorList>
    </citation>
    <scope>NUCLEOTIDE SEQUENCE</scope>
    <source>
        <strain evidence="1">NBRC 102424</strain>
    </source>
</reference>
<dbReference type="Pfam" id="PF09684">
    <property type="entry name" value="Tail_P2_I"/>
    <property type="match status" value="1"/>
</dbReference>
<dbReference type="Proteomes" id="UP001161423">
    <property type="component" value="Unassembled WGS sequence"/>
</dbReference>